<keyword evidence="3" id="KW-1185">Reference proteome</keyword>
<protein>
    <submittedName>
        <fullName evidence="2">Galc protein</fullName>
    </submittedName>
</protein>
<reference evidence="2" key="1">
    <citation type="submission" date="2021-02" db="EMBL/GenBank/DDBJ databases">
        <authorList>
            <person name="Dougan E. K."/>
            <person name="Rhodes N."/>
            <person name="Thang M."/>
            <person name="Chan C."/>
        </authorList>
    </citation>
    <scope>NUCLEOTIDE SEQUENCE</scope>
</reference>
<feature type="region of interest" description="Disordered" evidence="1">
    <location>
        <begin position="923"/>
        <end position="986"/>
    </location>
</feature>
<dbReference type="AlphaFoldDB" id="A0A812NG48"/>
<feature type="compositionally biased region" description="Basic and acidic residues" evidence="1">
    <location>
        <begin position="834"/>
        <end position="852"/>
    </location>
</feature>
<feature type="region of interest" description="Disordered" evidence="1">
    <location>
        <begin position="811"/>
        <end position="909"/>
    </location>
</feature>
<dbReference type="OrthoDB" id="436707at2759"/>
<organism evidence="2 3">
    <name type="scientific">Symbiodinium natans</name>
    <dbReference type="NCBI Taxonomy" id="878477"/>
    <lineage>
        <taxon>Eukaryota</taxon>
        <taxon>Sar</taxon>
        <taxon>Alveolata</taxon>
        <taxon>Dinophyceae</taxon>
        <taxon>Suessiales</taxon>
        <taxon>Symbiodiniaceae</taxon>
        <taxon>Symbiodinium</taxon>
    </lineage>
</organism>
<proteinExistence type="predicted"/>
<feature type="region of interest" description="Disordered" evidence="1">
    <location>
        <begin position="1009"/>
        <end position="1159"/>
    </location>
</feature>
<comment type="caution">
    <text evidence="2">The sequence shown here is derived from an EMBL/GenBank/DDBJ whole genome shotgun (WGS) entry which is preliminary data.</text>
</comment>
<evidence type="ECO:0000313" key="3">
    <source>
        <dbReference type="Proteomes" id="UP000604046"/>
    </source>
</evidence>
<sequence length="1159" mass="121891">MWGTHWDTHFERLTSGFELFLSWVWESRSWSHALGPRYHFNHCDNIINHQHIQHKHHLHEHIEHCHDGNDDKLNSSPAARATPTLPRVDFVVPWTNLQAVSTQVGGELGDYSATVSGIEGCNPPESCGWRLALVESKPPSRIVAILSTALETNPNSPGELTLRSSEFRGGDMVKGTTYEIALLQLGTPAEMDAFQLQPAADLAQAELEGVKMAYSNEFVADAPPLSGTVTSSPLFGTAVTTSFSASTAGWVDEDLGRLTYAFYTFPLAQNLSKTPDGGLQVDGVFEPPVVDWRDSTSPVHWSKLGGTFQINVSEPNASWQVSMAAGNYFTAVVVRDPLGALSAAFSPGPLVEVPQGGLTAEAQAAAIDDAVASGDAGVIMGMLDALGSVPIAANSTEELAAAKKEAQTQKLEALKLASTVVNTDAGSLQRFGGVLNEVLSSGSESGTADVEAAAQASQALTSVLDAAISAEGVDAAAGSALLGSIAAVGSSYSAASSELDETSSTVRAAELAVMTSKLGNAALATTPVGGSTTLSSVDESGKGLEVKVQKESVATAQENGVGGDGLQIPPAAVGSFAGRRLQSSNDSTCQTLAVQQTDWVLSNPYSYLNTSLGINKYVLANATVKVLEVKACDNIVVQQDLDPPVELTLALPPLPLIPAPTGFAYEPICARLGTSEQDPDWSMDVTSWVIPTSYGATSIKCEATTAGGAYVGVYVPVPLAPTTTSSTRTVSMTSSTTFTSTTTTVVPSDVGMMIGTTVASIAFVVVLGLCVWQVRAGNVKVAVPTVDAKATCKRMADSMKSTARVAMEPFERKGEPKVAWESQPEEVPGPSTETEVKQAKEDAEEHFWDWAKDVAQSAQSAQSAQAAQSSSDLPRGNSFGLGQAMGSSGPAIPRPLYPTKKAEEKEEYFQSFAQELRDIVGSAVPHMIEDSPTSMNSIPKTPPPPPPPKRSMDAAAPPRPPPNPPPWSRDRDKKPPLAVSLLPPPAIENAEQIEVRVDQAFSDWASDFALCLPPSPTQAKAAPPPPPPPRRALPSNQSNGLPLPPPRPRERTSDPHDLNQVSRLRSAGMASDAVALQAPALPKPPQPPAAPALPAADRPQTPLVPPSVDAMRPGSQLAMPVPKQLPLQLPARPPGAVDDDVNAEQRGSSQGEESSPTPR</sequence>
<feature type="compositionally biased region" description="Basic and acidic residues" evidence="1">
    <location>
        <begin position="1047"/>
        <end position="1057"/>
    </location>
</feature>
<feature type="compositionally biased region" description="Low complexity" evidence="1">
    <location>
        <begin position="1144"/>
        <end position="1159"/>
    </location>
</feature>
<gene>
    <name evidence="2" type="primary">galc</name>
    <name evidence="2" type="ORF">SNAT2548_LOCUS16732</name>
</gene>
<feature type="compositionally biased region" description="Pro residues" evidence="1">
    <location>
        <begin position="940"/>
        <end position="949"/>
    </location>
</feature>
<feature type="compositionally biased region" description="Low complexity" evidence="1">
    <location>
        <begin position="855"/>
        <end position="871"/>
    </location>
</feature>
<dbReference type="EMBL" id="CAJNDS010002089">
    <property type="protein sequence ID" value="CAE7319160.1"/>
    <property type="molecule type" value="Genomic_DNA"/>
</dbReference>
<feature type="compositionally biased region" description="Pro residues" evidence="1">
    <location>
        <begin position="1022"/>
        <end position="1031"/>
    </location>
</feature>
<evidence type="ECO:0000313" key="2">
    <source>
        <dbReference type="EMBL" id="CAE7319160.1"/>
    </source>
</evidence>
<feature type="compositionally biased region" description="Pro residues" evidence="1">
    <location>
        <begin position="1081"/>
        <end position="1091"/>
    </location>
</feature>
<dbReference type="Proteomes" id="UP000604046">
    <property type="component" value="Unassembled WGS sequence"/>
</dbReference>
<evidence type="ECO:0000256" key="1">
    <source>
        <dbReference type="SAM" id="MobiDB-lite"/>
    </source>
</evidence>
<feature type="compositionally biased region" description="Pro residues" evidence="1">
    <location>
        <begin position="957"/>
        <end position="967"/>
    </location>
</feature>
<accession>A0A812NG48</accession>
<name>A0A812NG48_9DINO</name>